<evidence type="ECO:0000256" key="5">
    <source>
        <dbReference type="PROSITE-ProRule" id="PRU00221"/>
    </source>
</evidence>
<evidence type="ECO:0000313" key="8">
    <source>
        <dbReference type="EMBL" id="PFH33984.1"/>
    </source>
</evidence>
<dbReference type="STRING" id="94643.A0A2A9M9W1"/>
<feature type="domain" description="NLE" evidence="7">
    <location>
        <begin position="51"/>
        <end position="121"/>
    </location>
</feature>
<dbReference type="InterPro" id="IPR012972">
    <property type="entry name" value="NLE"/>
</dbReference>
<comment type="subcellular location">
    <subcellularLocation>
        <location evidence="1">Nucleus</location>
    </subcellularLocation>
</comment>
<dbReference type="EMBL" id="NWUJ01000007">
    <property type="protein sequence ID" value="PFH33984.1"/>
    <property type="molecule type" value="Genomic_DNA"/>
</dbReference>
<dbReference type="InterPro" id="IPR036322">
    <property type="entry name" value="WD40_repeat_dom_sf"/>
</dbReference>
<name>A0A2A9M9W1_BESBE</name>
<feature type="compositionally biased region" description="Polar residues" evidence="6">
    <location>
        <begin position="27"/>
        <end position="47"/>
    </location>
</feature>
<evidence type="ECO:0000256" key="1">
    <source>
        <dbReference type="ARBA" id="ARBA00004123"/>
    </source>
</evidence>
<evidence type="ECO:0000256" key="3">
    <source>
        <dbReference type="ARBA" id="ARBA00022737"/>
    </source>
</evidence>
<keyword evidence="4" id="KW-0539">Nucleus</keyword>
<dbReference type="InterPro" id="IPR001680">
    <property type="entry name" value="WD40_rpt"/>
</dbReference>
<comment type="caution">
    <text evidence="8">The sequence shown here is derived from an EMBL/GenBank/DDBJ whole genome shotgun (WGS) entry which is preliminary data.</text>
</comment>
<dbReference type="PROSITE" id="PS50082">
    <property type="entry name" value="WD_REPEATS_2"/>
    <property type="match status" value="2"/>
</dbReference>
<evidence type="ECO:0000256" key="4">
    <source>
        <dbReference type="ARBA" id="ARBA00023242"/>
    </source>
</evidence>
<dbReference type="VEuPathDB" id="ToxoDB:BESB_071360"/>
<dbReference type="GO" id="GO:0005634">
    <property type="term" value="C:nucleus"/>
    <property type="evidence" value="ECO:0007669"/>
    <property type="project" value="UniProtKB-SubCell"/>
</dbReference>
<dbReference type="InterPro" id="IPR015943">
    <property type="entry name" value="WD40/YVTN_repeat-like_dom_sf"/>
</dbReference>
<dbReference type="GeneID" id="40312062"/>
<dbReference type="KEGG" id="bbes:BESB_071360"/>
<dbReference type="Gene3D" id="2.130.10.10">
    <property type="entry name" value="YVTN repeat-like/Quinoprotein amine dehydrogenase"/>
    <property type="match status" value="3"/>
</dbReference>
<gene>
    <name evidence="8" type="ORF">BESB_071360</name>
</gene>
<keyword evidence="9" id="KW-1185">Reference proteome</keyword>
<accession>A0A2A9M9W1</accession>
<sequence>MTASFSPSARGREDATMSGESWIAGQGENQEPGLSTENADADSTQDGGTEVQVHFSTGLPEFFQLPDQPFVVPSRFRRLELSKLVNQLLEQQDDPDWPGHQPFDFLVDGKLFLRTSLEEYMRARGITAEVPLNLHYQLAVRILGARQLPRAADWISSLSFIPTENILVEASYDGCCRLHSVSPRSPVALTSSLSPSSPVVTLALNRGPLTASAAFAAGAFLPLHSSQLLLGSSSGALYFLASWASTSGAADGEERRVLDKRAVGIWQAEVQAVGCLDSSVASLGVSTDGVTVAAGDKEGNVYLWENFLLLTHAATQVEKLRARDEEDGERKKKRQAAALSTAGDDGALFAVQEVRPKLRLRAAHTAPVSDLAFAPAPLRCVLYSASLDNSISAWDTLLGGDALVTWPVSRGVTSLACCPVDGRIVCSAHEDGRLRLWDVRSGAGNEEMHASRKASSVLTLDANSRFDLRFAFGSAHQRLCTQVRWLPRQLARKGDDGESEKTEEGEHILASVGQDGLLKLFDVRAPSMPLLTVEVQGGEGEARKPGKPVRLLATAWVGPTRIATGGSDGVTRIHAFGSRWAETDA</sequence>
<reference evidence="8 9" key="1">
    <citation type="submission" date="2017-09" db="EMBL/GenBank/DDBJ databases">
        <title>Genome sequencing of Besnoitia besnoiti strain Bb-Ger1.</title>
        <authorList>
            <person name="Schares G."/>
            <person name="Venepally P."/>
            <person name="Lorenzi H.A."/>
        </authorList>
    </citation>
    <scope>NUCLEOTIDE SEQUENCE [LARGE SCALE GENOMIC DNA]</scope>
    <source>
        <strain evidence="8 9">Bb-Ger1</strain>
    </source>
</reference>
<dbReference type="Pfam" id="PF00400">
    <property type="entry name" value="WD40"/>
    <property type="match status" value="2"/>
</dbReference>
<evidence type="ECO:0000313" key="9">
    <source>
        <dbReference type="Proteomes" id="UP000224006"/>
    </source>
</evidence>
<dbReference type="PANTHER" id="PTHR19855:SF11">
    <property type="entry name" value="RIBOSOME BIOGENESIS PROTEIN WDR12"/>
    <property type="match status" value="1"/>
</dbReference>
<dbReference type="RefSeq" id="XP_029217993.1">
    <property type="nucleotide sequence ID" value="XM_029365509.1"/>
</dbReference>
<feature type="repeat" description="WD" evidence="5">
    <location>
        <begin position="361"/>
        <end position="395"/>
    </location>
</feature>
<keyword evidence="2 5" id="KW-0853">WD repeat</keyword>
<keyword evidence="3" id="KW-0677">Repeat</keyword>
<evidence type="ECO:0000259" key="7">
    <source>
        <dbReference type="Pfam" id="PF08154"/>
    </source>
</evidence>
<proteinExistence type="predicted"/>
<evidence type="ECO:0000256" key="6">
    <source>
        <dbReference type="SAM" id="MobiDB-lite"/>
    </source>
</evidence>
<dbReference type="SUPFAM" id="SSF50978">
    <property type="entry name" value="WD40 repeat-like"/>
    <property type="match status" value="1"/>
</dbReference>
<dbReference type="Pfam" id="PF08154">
    <property type="entry name" value="NLE"/>
    <property type="match status" value="1"/>
</dbReference>
<dbReference type="OrthoDB" id="10261640at2759"/>
<dbReference type="SMART" id="SM00320">
    <property type="entry name" value="WD40"/>
    <property type="match status" value="6"/>
</dbReference>
<dbReference type="Proteomes" id="UP000224006">
    <property type="component" value="Unassembled WGS sequence"/>
</dbReference>
<feature type="repeat" description="WD" evidence="5">
    <location>
        <begin position="421"/>
        <end position="447"/>
    </location>
</feature>
<feature type="region of interest" description="Disordered" evidence="6">
    <location>
        <begin position="1"/>
        <end position="48"/>
    </location>
</feature>
<organism evidence="8 9">
    <name type="scientific">Besnoitia besnoiti</name>
    <name type="common">Apicomplexan protozoan</name>
    <dbReference type="NCBI Taxonomy" id="94643"/>
    <lineage>
        <taxon>Eukaryota</taxon>
        <taxon>Sar</taxon>
        <taxon>Alveolata</taxon>
        <taxon>Apicomplexa</taxon>
        <taxon>Conoidasida</taxon>
        <taxon>Coccidia</taxon>
        <taxon>Eucoccidiorida</taxon>
        <taxon>Eimeriorina</taxon>
        <taxon>Sarcocystidae</taxon>
        <taxon>Besnoitia</taxon>
    </lineage>
</organism>
<dbReference type="PANTHER" id="PTHR19855">
    <property type="entry name" value="WD40 REPEAT PROTEIN 12, 37"/>
    <property type="match status" value="1"/>
</dbReference>
<evidence type="ECO:0000256" key="2">
    <source>
        <dbReference type="ARBA" id="ARBA00022574"/>
    </source>
</evidence>
<dbReference type="AlphaFoldDB" id="A0A2A9M9W1"/>
<protein>
    <submittedName>
        <fullName evidence="8">NLE (NUC135) domain-containing protein</fullName>
    </submittedName>
</protein>